<dbReference type="InterPro" id="IPR003538">
    <property type="entry name" value="TonB"/>
</dbReference>
<evidence type="ECO:0000313" key="8">
    <source>
        <dbReference type="EMBL" id="MBU2689634.1"/>
    </source>
</evidence>
<dbReference type="EMBL" id="JAHJDP010000012">
    <property type="protein sequence ID" value="MBU2689634.1"/>
    <property type="molecule type" value="Genomic_DNA"/>
</dbReference>
<dbReference type="InterPro" id="IPR006260">
    <property type="entry name" value="TonB/TolA_C"/>
</dbReference>
<evidence type="ECO:0000256" key="1">
    <source>
        <dbReference type="ARBA" id="ARBA00004167"/>
    </source>
</evidence>
<dbReference type="SUPFAM" id="SSF74653">
    <property type="entry name" value="TolA/TonB C-terminal domain"/>
    <property type="match status" value="1"/>
</dbReference>
<dbReference type="Pfam" id="PF03544">
    <property type="entry name" value="TonB_C"/>
    <property type="match status" value="1"/>
</dbReference>
<feature type="compositionally biased region" description="Basic and acidic residues" evidence="5">
    <location>
        <begin position="97"/>
        <end position="111"/>
    </location>
</feature>
<gene>
    <name evidence="8" type="ORF">KJ970_01785</name>
</gene>
<evidence type="ECO:0000259" key="7">
    <source>
        <dbReference type="PROSITE" id="PS52015"/>
    </source>
</evidence>
<evidence type="ECO:0000256" key="4">
    <source>
        <dbReference type="ARBA" id="ARBA00023136"/>
    </source>
</evidence>
<dbReference type="GO" id="GO:0055085">
    <property type="term" value="P:transmembrane transport"/>
    <property type="evidence" value="ECO:0007669"/>
    <property type="project" value="InterPro"/>
</dbReference>
<evidence type="ECO:0000256" key="6">
    <source>
        <dbReference type="SAM" id="Phobius"/>
    </source>
</evidence>
<dbReference type="Gene3D" id="3.30.1150.10">
    <property type="match status" value="1"/>
</dbReference>
<dbReference type="GO" id="GO:0031992">
    <property type="term" value="F:energy transducer activity"/>
    <property type="evidence" value="ECO:0007669"/>
    <property type="project" value="InterPro"/>
</dbReference>
<dbReference type="Proteomes" id="UP000777784">
    <property type="component" value="Unassembled WGS sequence"/>
</dbReference>
<dbReference type="AlphaFoldDB" id="A0A948W4S0"/>
<sequence>MIRAGRYYCETDPPYRKRLIITLAAAILLHLFLAALIPRSWWGGEEAPHPAMIGPARPALEISEQFPIHAKIRRESRPRLTAGALQMIHIEIIPDPSDQRARRTARPEPELIHPTPAPAEKDPTLLAARKNLEMEGGLNPRQTTIIELGEDLSPTSSSPLSAQSEDFAILRMVRPAYPEISIIQYVEGRIRVRARVDSKGRVLDVWVVDSEVDLFCENSVKAAVRQWLFKPLQKNGRNISFTVMIPFRFQLED</sequence>
<proteinExistence type="predicted"/>
<evidence type="ECO:0000256" key="5">
    <source>
        <dbReference type="SAM" id="MobiDB-lite"/>
    </source>
</evidence>
<protein>
    <submittedName>
        <fullName evidence="8">Energy transducer TonB</fullName>
    </submittedName>
</protein>
<feature type="domain" description="TonB C-terminal" evidence="7">
    <location>
        <begin position="162"/>
        <end position="253"/>
    </location>
</feature>
<dbReference type="GO" id="GO:0030288">
    <property type="term" value="C:outer membrane-bounded periplasmic space"/>
    <property type="evidence" value="ECO:0007669"/>
    <property type="project" value="InterPro"/>
</dbReference>
<comment type="subcellular location">
    <subcellularLocation>
        <location evidence="1">Membrane</location>
        <topology evidence="1">Single-pass membrane protein</topology>
    </subcellularLocation>
</comment>
<keyword evidence="3 6" id="KW-1133">Transmembrane helix</keyword>
<name>A0A948W4S0_UNCEI</name>
<dbReference type="GO" id="GO:0016020">
    <property type="term" value="C:membrane"/>
    <property type="evidence" value="ECO:0007669"/>
    <property type="project" value="UniProtKB-SubCell"/>
</dbReference>
<dbReference type="InterPro" id="IPR037682">
    <property type="entry name" value="TonB_C"/>
</dbReference>
<keyword evidence="2 6" id="KW-0812">Transmembrane</keyword>
<dbReference type="GO" id="GO:0015891">
    <property type="term" value="P:siderophore transport"/>
    <property type="evidence" value="ECO:0007669"/>
    <property type="project" value="InterPro"/>
</dbReference>
<evidence type="ECO:0000313" key="9">
    <source>
        <dbReference type="Proteomes" id="UP000777784"/>
    </source>
</evidence>
<feature type="transmembrane region" description="Helical" evidence="6">
    <location>
        <begin position="20"/>
        <end position="42"/>
    </location>
</feature>
<feature type="region of interest" description="Disordered" evidence="5">
    <location>
        <begin position="97"/>
        <end position="120"/>
    </location>
</feature>
<evidence type="ECO:0000256" key="3">
    <source>
        <dbReference type="ARBA" id="ARBA00022989"/>
    </source>
</evidence>
<dbReference type="NCBIfam" id="TIGR01352">
    <property type="entry name" value="tonB_Cterm"/>
    <property type="match status" value="1"/>
</dbReference>
<dbReference type="PRINTS" id="PR01374">
    <property type="entry name" value="TONBPROTEIN"/>
</dbReference>
<keyword evidence="4 6" id="KW-0472">Membrane</keyword>
<reference evidence="8" key="1">
    <citation type="submission" date="2021-05" db="EMBL/GenBank/DDBJ databases">
        <title>Energy efficiency and biological interactions define the core microbiome of deep oligotrophic groundwater.</title>
        <authorList>
            <person name="Mehrshad M."/>
            <person name="Lopez-Fernandez M."/>
            <person name="Bell E."/>
            <person name="Bernier-Latmani R."/>
            <person name="Bertilsson S."/>
            <person name="Dopson M."/>
        </authorList>
    </citation>
    <scope>NUCLEOTIDE SEQUENCE</scope>
    <source>
        <strain evidence="8">Modern_marine.mb.64</strain>
    </source>
</reference>
<comment type="caution">
    <text evidence="8">The sequence shown here is derived from an EMBL/GenBank/DDBJ whole genome shotgun (WGS) entry which is preliminary data.</text>
</comment>
<evidence type="ECO:0000256" key="2">
    <source>
        <dbReference type="ARBA" id="ARBA00022692"/>
    </source>
</evidence>
<accession>A0A948W4S0</accession>
<organism evidence="8 9">
    <name type="scientific">Eiseniibacteriota bacterium</name>
    <dbReference type="NCBI Taxonomy" id="2212470"/>
    <lineage>
        <taxon>Bacteria</taxon>
        <taxon>Candidatus Eiseniibacteriota</taxon>
    </lineage>
</organism>
<dbReference type="PROSITE" id="PS52015">
    <property type="entry name" value="TONB_CTD"/>
    <property type="match status" value="1"/>
</dbReference>